<protein>
    <submittedName>
        <fullName evidence="1">Uncharacterized protein</fullName>
    </submittedName>
</protein>
<dbReference type="Proteomes" id="UP000193933">
    <property type="component" value="Unassembled WGS sequence"/>
</dbReference>
<sequence>MVFKGTYDERNWQVLSQRWDNLRAQLHGNPFSVNTLQEDVRNRESIQSVINAAPNFSPLTKSRRTPLSD</sequence>
<dbReference type="AlphaFoldDB" id="A0A1X1BRY6"/>
<organism evidence="1 2">
    <name type="scientific">Pantoea conspicua</name>
    <dbReference type="NCBI Taxonomy" id="472705"/>
    <lineage>
        <taxon>Bacteria</taxon>
        <taxon>Pseudomonadati</taxon>
        <taxon>Pseudomonadota</taxon>
        <taxon>Gammaproteobacteria</taxon>
        <taxon>Enterobacterales</taxon>
        <taxon>Erwiniaceae</taxon>
        <taxon>Pantoea</taxon>
    </lineage>
</organism>
<keyword evidence="2" id="KW-1185">Reference proteome</keyword>
<accession>A0A1X1BRY6</accession>
<dbReference type="EMBL" id="MLFN01000070">
    <property type="protein sequence ID" value="ORM50882.1"/>
    <property type="molecule type" value="Genomic_DNA"/>
</dbReference>
<evidence type="ECO:0000313" key="2">
    <source>
        <dbReference type="Proteomes" id="UP000193933"/>
    </source>
</evidence>
<evidence type="ECO:0000313" key="1">
    <source>
        <dbReference type="EMBL" id="ORM50882.1"/>
    </source>
</evidence>
<gene>
    <name evidence="1" type="ORF">HA41_17620</name>
</gene>
<name>A0A1X1BRY6_9GAMM</name>
<comment type="caution">
    <text evidence="1">The sequence shown here is derived from an EMBL/GenBank/DDBJ whole genome shotgun (WGS) entry which is preliminary data.</text>
</comment>
<reference evidence="1 2" key="1">
    <citation type="journal article" date="2017" name="Antonie Van Leeuwenhoek">
        <title>Phylogenomic resolution of the bacterial genus Pantoea and its relationship with Erwinia and Tatumella.</title>
        <authorList>
            <person name="Palmer M."/>
            <person name="Steenkamp E.T."/>
            <person name="Coetzee M.P."/>
            <person name="Chan W.Y."/>
            <person name="van Zyl E."/>
            <person name="De Maayer P."/>
            <person name="Coutinho T.A."/>
            <person name="Blom J."/>
            <person name="Smits T.H."/>
            <person name="Duffy B."/>
            <person name="Venter S.N."/>
        </authorList>
    </citation>
    <scope>NUCLEOTIDE SEQUENCE [LARGE SCALE GENOMIC DNA]</scope>
    <source>
        <strain evidence="1 2">LMG 24534</strain>
    </source>
</reference>
<proteinExistence type="predicted"/>